<dbReference type="AlphaFoldDB" id="A0A0E9QP98"/>
<name>A0A0E9QP98_ANGAN</name>
<dbReference type="EMBL" id="GBXM01090639">
    <property type="protein sequence ID" value="JAH17938.1"/>
    <property type="molecule type" value="Transcribed_RNA"/>
</dbReference>
<sequence length="33" mass="3510">MSTVSTAVCSVTVGSIRVGLGRLRCLLPYGWLN</sequence>
<protein>
    <submittedName>
        <fullName evidence="1">Uncharacterized protein</fullName>
    </submittedName>
</protein>
<accession>A0A0E9QP98</accession>
<proteinExistence type="predicted"/>
<organism evidence="1">
    <name type="scientific">Anguilla anguilla</name>
    <name type="common">European freshwater eel</name>
    <name type="synonym">Muraena anguilla</name>
    <dbReference type="NCBI Taxonomy" id="7936"/>
    <lineage>
        <taxon>Eukaryota</taxon>
        <taxon>Metazoa</taxon>
        <taxon>Chordata</taxon>
        <taxon>Craniata</taxon>
        <taxon>Vertebrata</taxon>
        <taxon>Euteleostomi</taxon>
        <taxon>Actinopterygii</taxon>
        <taxon>Neopterygii</taxon>
        <taxon>Teleostei</taxon>
        <taxon>Anguilliformes</taxon>
        <taxon>Anguillidae</taxon>
        <taxon>Anguilla</taxon>
    </lineage>
</organism>
<reference evidence="1" key="1">
    <citation type="submission" date="2014-11" db="EMBL/GenBank/DDBJ databases">
        <authorList>
            <person name="Amaro Gonzalez C."/>
        </authorList>
    </citation>
    <scope>NUCLEOTIDE SEQUENCE</scope>
</reference>
<reference evidence="1" key="2">
    <citation type="journal article" date="2015" name="Fish Shellfish Immunol.">
        <title>Early steps in the European eel (Anguilla anguilla)-Vibrio vulnificus interaction in the gills: Role of the RtxA13 toxin.</title>
        <authorList>
            <person name="Callol A."/>
            <person name="Pajuelo D."/>
            <person name="Ebbesson L."/>
            <person name="Teles M."/>
            <person name="MacKenzie S."/>
            <person name="Amaro C."/>
        </authorList>
    </citation>
    <scope>NUCLEOTIDE SEQUENCE</scope>
</reference>
<evidence type="ECO:0000313" key="1">
    <source>
        <dbReference type="EMBL" id="JAH17938.1"/>
    </source>
</evidence>